<dbReference type="AlphaFoldDB" id="A0A9P4IGF1"/>
<protein>
    <recommendedName>
        <fullName evidence="4">Phytocyanin domain-containing protein</fullName>
    </recommendedName>
</protein>
<dbReference type="Proteomes" id="UP000799772">
    <property type="component" value="Unassembled WGS sequence"/>
</dbReference>
<dbReference type="InterPro" id="IPR052953">
    <property type="entry name" value="Ser-rich/MCO-related"/>
</dbReference>
<feature type="signal peptide" evidence="1">
    <location>
        <begin position="1"/>
        <end position="19"/>
    </location>
</feature>
<dbReference type="EMBL" id="ML978126">
    <property type="protein sequence ID" value="KAF2098820.1"/>
    <property type="molecule type" value="Genomic_DNA"/>
</dbReference>
<dbReference type="Gene3D" id="2.60.40.420">
    <property type="entry name" value="Cupredoxins - blue copper proteins"/>
    <property type="match status" value="1"/>
</dbReference>
<dbReference type="PANTHER" id="PTHR34883">
    <property type="entry name" value="SERINE-RICH PROTEIN, PUTATIVE-RELATED-RELATED"/>
    <property type="match status" value="1"/>
</dbReference>
<dbReference type="InterPro" id="IPR008972">
    <property type="entry name" value="Cupredoxin"/>
</dbReference>
<dbReference type="SUPFAM" id="SSF49503">
    <property type="entry name" value="Cupredoxins"/>
    <property type="match status" value="1"/>
</dbReference>
<evidence type="ECO:0000313" key="3">
    <source>
        <dbReference type="Proteomes" id="UP000799772"/>
    </source>
</evidence>
<organism evidence="2 3">
    <name type="scientific">Rhizodiscina lignyota</name>
    <dbReference type="NCBI Taxonomy" id="1504668"/>
    <lineage>
        <taxon>Eukaryota</taxon>
        <taxon>Fungi</taxon>
        <taxon>Dikarya</taxon>
        <taxon>Ascomycota</taxon>
        <taxon>Pezizomycotina</taxon>
        <taxon>Dothideomycetes</taxon>
        <taxon>Pleosporomycetidae</taxon>
        <taxon>Aulographales</taxon>
        <taxon>Rhizodiscinaceae</taxon>
        <taxon>Rhizodiscina</taxon>
    </lineage>
</organism>
<proteinExistence type="predicted"/>
<dbReference type="OrthoDB" id="2331100at2759"/>
<evidence type="ECO:0000313" key="2">
    <source>
        <dbReference type="EMBL" id="KAF2098820.1"/>
    </source>
</evidence>
<evidence type="ECO:0000256" key="1">
    <source>
        <dbReference type="SAM" id="SignalP"/>
    </source>
</evidence>
<feature type="chain" id="PRO_5040339012" description="Phytocyanin domain-containing protein" evidence="1">
    <location>
        <begin position="20"/>
        <end position="179"/>
    </location>
</feature>
<comment type="caution">
    <text evidence="2">The sequence shown here is derived from an EMBL/GenBank/DDBJ whole genome shotgun (WGS) entry which is preliminary data.</text>
</comment>
<reference evidence="2" key="1">
    <citation type="journal article" date="2020" name="Stud. Mycol.">
        <title>101 Dothideomycetes genomes: a test case for predicting lifestyles and emergence of pathogens.</title>
        <authorList>
            <person name="Haridas S."/>
            <person name="Albert R."/>
            <person name="Binder M."/>
            <person name="Bloem J."/>
            <person name="Labutti K."/>
            <person name="Salamov A."/>
            <person name="Andreopoulos B."/>
            <person name="Baker S."/>
            <person name="Barry K."/>
            <person name="Bills G."/>
            <person name="Bluhm B."/>
            <person name="Cannon C."/>
            <person name="Castanera R."/>
            <person name="Culley D."/>
            <person name="Daum C."/>
            <person name="Ezra D."/>
            <person name="Gonzalez J."/>
            <person name="Henrissat B."/>
            <person name="Kuo A."/>
            <person name="Liang C."/>
            <person name="Lipzen A."/>
            <person name="Lutzoni F."/>
            <person name="Magnuson J."/>
            <person name="Mondo S."/>
            <person name="Nolan M."/>
            <person name="Ohm R."/>
            <person name="Pangilinan J."/>
            <person name="Park H.-J."/>
            <person name="Ramirez L."/>
            <person name="Alfaro M."/>
            <person name="Sun H."/>
            <person name="Tritt A."/>
            <person name="Yoshinaga Y."/>
            <person name="Zwiers L.-H."/>
            <person name="Turgeon B."/>
            <person name="Goodwin S."/>
            <person name="Spatafora J."/>
            <person name="Crous P."/>
            <person name="Grigoriev I."/>
        </authorList>
    </citation>
    <scope>NUCLEOTIDE SEQUENCE</scope>
    <source>
        <strain evidence="2">CBS 133067</strain>
    </source>
</reference>
<evidence type="ECO:0008006" key="4">
    <source>
        <dbReference type="Google" id="ProtNLM"/>
    </source>
</evidence>
<accession>A0A9P4IGF1</accession>
<keyword evidence="1" id="KW-0732">Signal</keyword>
<keyword evidence="3" id="KW-1185">Reference proteome</keyword>
<gene>
    <name evidence="2" type="ORF">NA57DRAFT_56458</name>
</gene>
<sequence>MHFTKSIIAASACISAAFAATHQIQVGTNGQRVFDPPTVTAAVGDKVQFIWVAGNHTVTSGGGSTGAACQPNGAFNSGFLIGNAGQTNNQPTFTMTVTNTKPVTFYCAQNQNDHCQASMVGAINPAANDNDANSLVQLQRQASQTQKSGVANGITGGTVGTGSVTNKKRQLRASRFFVV</sequence>
<name>A0A9P4IGF1_9PEZI</name>
<dbReference type="PANTHER" id="PTHR34883:SF15">
    <property type="entry name" value="EXTRACELLULAR SERINE-RICH PROTEIN"/>
    <property type="match status" value="1"/>
</dbReference>